<dbReference type="PATRIC" id="fig|391037.6.peg.241"/>
<dbReference type="InterPro" id="IPR010290">
    <property type="entry name" value="TM_effector"/>
</dbReference>
<evidence type="ECO:0000256" key="3">
    <source>
        <dbReference type="ARBA" id="ARBA00022475"/>
    </source>
</evidence>
<evidence type="ECO:0000256" key="7">
    <source>
        <dbReference type="SAM" id="Phobius"/>
    </source>
</evidence>
<feature type="transmembrane region" description="Helical" evidence="7">
    <location>
        <begin position="315"/>
        <end position="337"/>
    </location>
</feature>
<keyword evidence="3" id="KW-1003">Cell membrane</keyword>
<dbReference type="AlphaFoldDB" id="A8LYG0"/>
<organism evidence="9">
    <name type="scientific">Salinispora arenicola (strain CNS-205)</name>
    <dbReference type="NCBI Taxonomy" id="391037"/>
    <lineage>
        <taxon>Bacteria</taxon>
        <taxon>Bacillati</taxon>
        <taxon>Actinomycetota</taxon>
        <taxon>Actinomycetes</taxon>
        <taxon>Micromonosporales</taxon>
        <taxon>Micromonosporaceae</taxon>
        <taxon>Salinispora</taxon>
    </lineage>
</organism>
<feature type="domain" description="Major facilitator superfamily (MFS) profile" evidence="8">
    <location>
        <begin position="1"/>
        <end position="402"/>
    </location>
</feature>
<dbReference type="PANTHER" id="PTHR23513:SF6">
    <property type="entry name" value="MAJOR FACILITATOR SUPERFAMILY ASSOCIATED DOMAIN-CONTAINING PROTEIN"/>
    <property type="match status" value="1"/>
</dbReference>
<evidence type="ECO:0000256" key="2">
    <source>
        <dbReference type="ARBA" id="ARBA00022448"/>
    </source>
</evidence>
<sequence>MMPFMVTNTMTLGRPFWTFWSATALANVGDGIRLAAFPLLAASLTANPVGVAAVTAAQALPWLVTGLLAGSLADRRGARTLLAQADIARVVVLGVLVVAVAMGWASLPLVLLASFLLGVGETVRDTAAQTALPGLVPERLLERANGRLVAGEIVGNEFVGPPVGAALFVAGAALPFATNGASLALAVMLVLTLPLSVAARPPQDAPTHVRQGVVAGLRWLARHRVLRTLALVTAAVAAADSAWFAVLVLYATDRLGTGAAGFGVLLAAGALGGLLGSFLVDRLVAGRRHRAIITWSLAITAGIPAVLAVTSQLWAAILVIVVTSGSFAVLNVTVVSLRQRLVPRELLGRVVAAGRTLSFSAAAAGALLGGVLTATITIEATFIFSGLVAVSATIAWWVASRP</sequence>
<dbReference type="HOGENOM" id="CLU_034180_13_0_11"/>
<keyword evidence="5 7" id="KW-1133">Transmembrane helix</keyword>
<dbReference type="eggNOG" id="COG0738">
    <property type="taxonomic scope" value="Bacteria"/>
</dbReference>
<feature type="transmembrane region" description="Helical" evidence="7">
    <location>
        <begin position="258"/>
        <end position="280"/>
    </location>
</feature>
<dbReference type="InterPro" id="IPR036259">
    <property type="entry name" value="MFS_trans_sf"/>
</dbReference>
<dbReference type="GO" id="GO:0005886">
    <property type="term" value="C:plasma membrane"/>
    <property type="evidence" value="ECO:0007669"/>
    <property type="project" value="UniProtKB-SubCell"/>
</dbReference>
<gene>
    <name evidence="9" type="ordered locus">Sare_0236</name>
</gene>
<dbReference type="Gene3D" id="1.20.1250.20">
    <property type="entry name" value="MFS general substrate transporter like domains"/>
    <property type="match status" value="1"/>
</dbReference>
<feature type="transmembrane region" description="Helical" evidence="7">
    <location>
        <begin position="228"/>
        <end position="252"/>
    </location>
</feature>
<evidence type="ECO:0000256" key="4">
    <source>
        <dbReference type="ARBA" id="ARBA00022692"/>
    </source>
</evidence>
<dbReference type="PROSITE" id="PS50850">
    <property type="entry name" value="MFS"/>
    <property type="match status" value="1"/>
</dbReference>
<protein>
    <submittedName>
        <fullName evidence="9">Major facilitator superfamily MFS_1</fullName>
    </submittedName>
</protein>
<evidence type="ECO:0000256" key="6">
    <source>
        <dbReference type="ARBA" id="ARBA00023136"/>
    </source>
</evidence>
<keyword evidence="6 7" id="KW-0472">Membrane</keyword>
<evidence type="ECO:0000256" key="1">
    <source>
        <dbReference type="ARBA" id="ARBA00004651"/>
    </source>
</evidence>
<dbReference type="Pfam" id="PF05977">
    <property type="entry name" value="MFS_3"/>
    <property type="match status" value="1"/>
</dbReference>
<reference evidence="9" key="1">
    <citation type="submission" date="2007-10" db="EMBL/GenBank/DDBJ databases">
        <title>Complete sequence of Salinispora arenicola CNS-205.</title>
        <authorList>
            <consortium name="US DOE Joint Genome Institute"/>
            <person name="Copeland A."/>
            <person name="Lucas S."/>
            <person name="Lapidus A."/>
            <person name="Barry K."/>
            <person name="Glavina del Rio T."/>
            <person name="Dalin E."/>
            <person name="Tice H."/>
            <person name="Pitluck S."/>
            <person name="Foster B."/>
            <person name="Schmutz J."/>
            <person name="Larimer F."/>
            <person name="Land M."/>
            <person name="Hauser L."/>
            <person name="Kyrpides N."/>
            <person name="Ivanova N."/>
            <person name="Jensen P.R."/>
            <person name="Moore B.S."/>
            <person name="Penn K."/>
            <person name="Jenkins C."/>
            <person name="Udwary D."/>
            <person name="Xiang L."/>
            <person name="Gontang E."/>
            <person name="Richardson P."/>
        </authorList>
    </citation>
    <scope>NUCLEOTIDE SEQUENCE [LARGE SCALE GENOMIC DNA]</scope>
    <source>
        <strain evidence="9">CNS-205</strain>
    </source>
</reference>
<dbReference type="STRING" id="391037.Sare_0236"/>
<dbReference type="PANTHER" id="PTHR23513">
    <property type="entry name" value="INTEGRAL MEMBRANE EFFLUX PROTEIN-RELATED"/>
    <property type="match status" value="1"/>
</dbReference>
<feature type="transmembrane region" description="Helical" evidence="7">
    <location>
        <begin position="165"/>
        <end position="191"/>
    </location>
</feature>
<feature type="transmembrane region" description="Helical" evidence="7">
    <location>
        <begin position="357"/>
        <end position="376"/>
    </location>
</feature>
<dbReference type="CDD" id="cd06173">
    <property type="entry name" value="MFS_MefA_like"/>
    <property type="match status" value="1"/>
</dbReference>
<proteinExistence type="predicted"/>
<feature type="transmembrane region" description="Helical" evidence="7">
    <location>
        <begin position="382"/>
        <end position="399"/>
    </location>
</feature>
<dbReference type="OrthoDB" id="145388at2"/>
<name>A8LYG0_SALAI</name>
<dbReference type="KEGG" id="saq:Sare_0236"/>
<dbReference type="SUPFAM" id="SSF103473">
    <property type="entry name" value="MFS general substrate transporter"/>
    <property type="match status" value="1"/>
</dbReference>
<evidence type="ECO:0000256" key="5">
    <source>
        <dbReference type="ARBA" id="ARBA00022989"/>
    </source>
</evidence>
<feature type="transmembrane region" description="Helical" evidence="7">
    <location>
        <begin position="90"/>
        <end position="117"/>
    </location>
</feature>
<evidence type="ECO:0000313" key="9">
    <source>
        <dbReference type="EMBL" id="ABV96171.1"/>
    </source>
</evidence>
<accession>A8LYG0</accession>
<dbReference type="GO" id="GO:0022857">
    <property type="term" value="F:transmembrane transporter activity"/>
    <property type="evidence" value="ECO:0007669"/>
    <property type="project" value="InterPro"/>
</dbReference>
<dbReference type="EMBL" id="CP000850">
    <property type="protein sequence ID" value="ABV96171.1"/>
    <property type="molecule type" value="Genomic_DNA"/>
</dbReference>
<keyword evidence="2" id="KW-0813">Transport</keyword>
<evidence type="ECO:0000259" key="8">
    <source>
        <dbReference type="PROSITE" id="PS50850"/>
    </source>
</evidence>
<keyword evidence="4 7" id="KW-0812">Transmembrane</keyword>
<feature type="transmembrane region" description="Helical" evidence="7">
    <location>
        <begin position="292"/>
        <end position="309"/>
    </location>
</feature>
<comment type="subcellular location">
    <subcellularLocation>
        <location evidence="1">Cell membrane</location>
        <topology evidence="1">Multi-pass membrane protein</topology>
    </subcellularLocation>
</comment>
<feature type="transmembrane region" description="Helical" evidence="7">
    <location>
        <begin position="47"/>
        <end position="69"/>
    </location>
</feature>
<dbReference type="InterPro" id="IPR020846">
    <property type="entry name" value="MFS_dom"/>
</dbReference>